<evidence type="ECO:0000256" key="3">
    <source>
        <dbReference type="ARBA" id="ARBA00022723"/>
    </source>
</evidence>
<keyword evidence="6" id="KW-0411">Iron-sulfur</keyword>
<dbReference type="AlphaFoldDB" id="A0A1I0M6K3"/>
<keyword evidence="1" id="KW-0813">Transport</keyword>
<dbReference type="RefSeq" id="WP_092449749.1">
    <property type="nucleotide sequence ID" value="NZ_FOJI01000001.1"/>
</dbReference>
<keyword evidence="3" id="KW-0479">Metal-binding</keyword>
<dbReference type="Pfam" id="PF04324">
    <property type="entry name" value="Fer2_BFD"/>
    <property type="match status" value="1"/>
</dbReference>
<evidence type="ECO:0000313" key="11">
    <source>
        <dbReference type="Proteomes" id="UP000199701"/>
    </source>
</evidence>
<comment type="similarity">
    <text evidence="8">Belongs to the Bfd family.</text>
</comment>
<accession>A0A1I0M6K3</accession>
<dbReference type="PANTHER" id="PTHR37424">
    <property type="entry name" value="BACTERIOFERRITIN-ASSOCIATED FERREDOXIN"/>
    <property type="match status" value="1"/>
</dbReference>
<name>A0A1I0M6K3_9FIRM</name>
<keyword evidence="5" id="KW-0408">Iron</keyword>
<sequence length="59" mass="6578">MNNKKVICSCFKVTIQDLKDAIENGAESFKEVKEATKVSTSCKKCKDNAKKIVKELLAK</sequence>
<dbReference type="InterPro" id="IPR052371">
    <property type="entry name" value="BFD-associated_ferredoxin"/>
</dbReference>
<evidence type="ECO:0000256" key="7">
    <source>
        <dbReference type="ARBA" id="ARBA00039386"/>
    </source>
</evidence>
<keyword evidence="4" id="KW-0249">Electron transport</keyword>
<organism evidence="10 11">
    <name type="scientific">[Clostridium] fimetarium</name>
    <dbReference type="NCBI Taxonomy" id="99656"/>
    <lineage>
        <taxon>Bacteria</taxon>
        <taxon>Bacillati</taxon>
        <taxon>Bacillota</taxon>
        <taxon>Clostridia</taxon>
        <taxon>Lachnospirales</taxon>
        <taxon>Lachnospiraceae</taxon>
    </lineage>
</organism>
<dbReference type="STRING" id="99656.SAMN05421659_101238"/>
<evidence type="ECO:0000256" key="5">
    <source>
        <dbReference type="ARBA" id="ARBA00023004"/>
    </source>
</evidence>
<evidence type="ECO:0000256" key="1">
    <source>
        <dbReference type="ARBA" id="ARBA00022448"/>
    </source>
</evidence>
<gene>
    <name evidence="10" type="ORF">SAMN05421659_101238</name>
</gene>
<dbReference type="GO" id="GO:0046872">
    <property type="term" value="F:metal ion binding"/>
    <property type="evidence" value="ECO:0007669"/>
    <property type="project" value="UniProtKB-KW"/>
</dbReference>
<evidence type="ECO:0000256" key="6">
    <source>
        <dbReference type="ARBA" id="ARBA00023014"/>
    </source>
</evidence>
<evidence type="ECO:0000256" key="2">
    <source>
        <dbReference type="ARBA" id="ARBA00022714"/>
    </source>
</evidence>
<proteinExistence type="inferred from homology"/>
<dbReference type="EMBL" id="FOJI01000001">
    <property type="protein sequence ID" value="SEV83922.1"/>
    <property type="molecule type" value="Genomic_DNA"/>
</dbReference>
<reference evidence="10 11" key="1">
    <citation type="submission" date="2016-10" db="EMBL/GenBank/DDBJ databases">
        <authorList>
            <person name="de Groot N.N."/>
        </authorList>
    </citation>
    <scope>NUCLEOTIDE SEQUENCE [LARGE SCALE GENOMIC DNA]</scope>
    <source>
        <strain evidence="10 11">DSM 9179</strain>
    </source>
</reference>
<keyword evidence="2" id="KW-0001">2Fe-2S</keyword>
<feature type="domain" description="BFD-like [2Fe-2S]-binding" evidence="9">
    <location>
        <begin position="6"/>
        <end position="55"/>
    </location>
</feature>
<evidence type="ECO:0000256" key="4">
    <source>
        <dbReference type="ARBA" id="ARBA00022982"/>
    </source>
</evidence>
<dbReference type="InterPro" id="IPR041854">
    <property type="entry name" value="BFD-like_2Fe2S-bd_dom_sf"/>
</dbReference>
<protein>
    <recommendedName>
        <fullName evidence="7">Bacterioferritin-associated ferredoxin</fullName>
    </recommendedName>
</protein>
<evidence type="ECO:0000259" key="9">
    <source>
        <dbReference type="Pfam" id="PF04324"/>
    </source>
</evidence>
<dbReference type="OrthoDB" id="15293at2"/>
<keyword evidence="11" id="KW-1185">Reference proteome</keyword>
<dbReference type="Gene3D" id="1.10.10.1100">
    <property type="entry name" value="BFD-like [2Fe-2S]-binding domain"/>
    <property type="match status" value="1"/>
</dbReference>
<evidence type="ECO:0000256" key="8">
    <source>
        <dbReference type="ARBA" id="ARBA00046332"/>
    </source>
</evidence>
<evidence type="ECO:0000313" key="10">
    <source>
        <dbReference type="EMBL" id="SEV83922.1"/>
    </source>
</evidence>
<dbReference type="Proteomes" id="UP000199701">
    <property type="component" value="Unassembled WGS sequence"/>
</dbReference>
<dbReference type="PANTHER" id="PTHR37424:SF1">
    <property type="entry name" value="BACTERIOFERRITIN-ASSOCIATED FERREDOXIN"/>
    <property type="match status" value="1"/>
</dbReference>
<dbReference type="GO" id="GO:0051537">
    <property type="term" value="F:2 iron, 2 sulfur cluster binding"/>
    <property type="evidence" value="ECO:0007669"/>
    <property type="project" value="UniProtKB-KW"/>
</dbReference>
<dbReference type="InterPro" id="IPR007419">
    <property type="entry name" value="BFD-like_2Fe2S-bd_dom"/>
</dbReference>